<keyword evidence="2" id="KW-1185">Reference proteome</keyword>
<protein>
    <submittedName>
        <fullName evidence="1">Uncharacterized protein</fullName>
    </submittedName>
</protein>
<sequence length="504" mass="58373">MYGLGVSIKENYLGAGPGYMSTFIHKYAQKWCVFIQKIRKNDCIIQIWHENDLLFEYVDDTPLNKENNIIKLTTSMESIYPKKHIFNKRELQAWNTMLRSANCVDVTPFGNDISSYKFWIKFANPIVDQACLKDLYQSGFLSSHPLNIQHSAKTFWNCFAKKFTYHDLQENLEISSHSINAARKFTRINGPECAPLQKVKISNNSHLTQEMQNQFEIFFQDKANVAMSSYKTNLLHELELIGCHMKREYVCEICIENNGKIEHKECIDYCLPYIFGICNKLHTFRCSKCSKFYSFFDKLQNIIPLDQTQTSLLALDHNGTIFIVDYKMHILPKSACETKTEFFGKRGWTLHTVLVYTKSNNHKNLDIVAYNHWSEDTKQDAWFTASSFHAIAHAIKRYIRLGFDVNKEKDIENAIKNLCGTSINQMDPNRNKNKGKIKIFVGISKLNEWQWPIDEQFAGYIQARFLPNIGNFINYSLTQIIQSSTTAIEKPNPQTSTPSIPQSS</sequence>
<dbReference type="AlphaFoldDB" id="A0A397TEC8"/>
<evidence type="ECO:0000313" key="2">
    <source>
        <dbReference type="Proteomes" id="UP000265703"/>
    </source>
</evidence>
<reference evidence="1 2" key="1">
    <citation type="submission" date="2018-06" db="EMBL/GenBank/DDBJ databases">
        <title>Comparative genomics reveals the genomic features of Rhizophagus irregularis, R. cerebriforme, R. diaphanum and Gigaspora rosea, and their symbiotic lifestyle signature.</title>
        <authorList>
            <person name="Morin E."/>
            <person name="San Clemente H."/>
            <person name="Chen E.C.H."/>
            <person name="De La Providencia I."/>
            <person name="Hainaut M."/>
            <person name="Kuo A."/>
            <person name="Kohler A."/>
            <person name="Murat C."/>
            <person name="Tang N."/>
            <person name="Roy S."/>
            <person name="Loubradou J."/>
            <person name="Henrissat B."/>
            <person name="Grigoriev I.V."/>
            <person name="Corradi N."/>
            <person name="Roux C."/>
            <person name="Martin F.M."/>
        </authorList>
    </citation>
    <scope>NUCLEOTIDE SEQUENCE [LARGE SCALE GENOMIC DNA]</scope>
    <source>
        <strain evidence="1 2">DAOM 227022</strain>
    </source>
</reference>
<accession>A0A397TEC8</accession>
<evidence type="ECO:0000313" key="1">
    <source>
        <dbReference type="EMBL" id="RIA96610.1"/>
    </source>
</evidence>
<gene>
    <name evidence="1" type="ORF">C1645_815129</name>
</gene>
<proteinExistence type="predicted"/>
<name>A0A397TEC8_9GLOM</name>
<organism evidence="1 2">
    <name type="scientific">Glomus cerebriforme</name>
    <dbReference type="NCBI Taxonomy" id="658196"/>
    <lineage>
        <taxon>Eukaryota</taxon>
        <taxon>Fungi</taxon>
        <taxon>Fungi incertae sedis</taxon>
        <taxon>Mucoromycota</taxon>
        <taxon>Glomeromycotina</taxon>
        <taxon>Glomeromycetes</taxon>
        <taxon>Glomerales</taxon>
        <taxon>Glomeraceae</taxon>
        <taxon>Glomus</taxon>
    </lineage>
</organism>
<dbReference type="OrthoDB" id="2396353at2759"/>
<dbReference type="Proteomes" id="UP000265703">
    <property type="component" value="Unassembled WGS sequence"/>
</dbReference>
<comment type="caution">
    <text evidence="1">The sequence shown here is derived from an EMBL/GenBank/DDBJ whole genome shotgun (WGS) entry which is preliminary data.</text>
</comment>
<dbReference type="EMBL" id="QKYT01000042">
    <property type="protein sequence ID" value="RIA96610.1"/>
    <property type="molecule type" value="Genomic_DNA"/>
</dbReference>